<accession>A0AA38P2U8</accession>
<dbReference type="Proteomes" id="UP001163846">
    <property type="component" value="Unassembled WGS sequence"/>
</dbReference>
<keyword evidence="2" id="KW-1185">Reference proteome</keyword>
<evidence type="ECO:0000313" key="2">
    <source>
        <dbReference type="Proteomes" id="UP001163846"/>
    </source>
</evidence>
<comment type="caution">
    <text evidence="1">The sequence shown here is derived from an EMBL/GenBank/DDBJ whole genome shotgun (WGS) entry which is preliminary data.</text>
</comment>
<protein>
    <submittedName>
        <fullName evidence="1">Uncharacterized protein</fullName>
    </submittedName>
</protein>
<proteinExistence type="predicted"/>
<feature type="non-terminal residue" evidence="1">
    <location>
        <position position="249"/>
    </location>
</feature>
<dbReference type="AlphaFoldDB" id="A0AA38P2U8"/>
<dbReference type="EMBL" id="MU806428">
    <property type="protein sequence ID" value="KAJ3835280.1"/>
    <property type="molecule type" value="Genomic_DNA"/>
</dbReference>
<organism evidence="1 2">
    <name type="scientific">Lentinula raphanica</name>
    <dbReference type="NCBI Taxonomy" id="153919"/>
    <lineage>
        <taxon>Eukaryota</taxon>
        <taxon>Fungi</taxon>
        <taxon>Dikarya</taxon>
        <taxon>Basidiomycota</taxon>
        <taxon>Agaricomycotina</taxon>
        <taxon>Agaricomycetes</taxon>
        <taxon>Agaricomycetidae</taxon>
        <taxon>Agaricales</taxon>
        <taxon>Marasmiineae</taxon>
        <taxon>Omphalotaceae</taxon>
        <taxon>Lentinula</taxon>
    </lineage>
</organism>
<reference evidence="1" key="1">
    <citation type="submission" date="2022-08" db="EMBL/GenBank/DDBJ databases">
        <authorList>
            <consortium name="DOE Joint Genome Institute"/>
            <person name="Min B."/>
            <person name="Riley R."/>
            <person name="Sierra-Patev S."/>
            <person name="Naranjo-Ortiz M."/>
            <person name="Looney B."/>
            <person name="Konkel Z."/>
            <person name="Slot J.C."/>
            <person name="Sakamoto Y."/>
            <person name="Steenwyk J.L."/>
            <person name="Rokas A."/>
            <person name="Carro J."/>
            <person name="Camarero S."/>
            <person name="Ferreira P."/>
            <person name="Molpeceres G."/>
            <person name="Ruiz-Duenas F.J."/>
            <person name="Serrano A."/>
            <person name="Henrissat B."/>
            <person name="Drula E."/>
            <person name="Hughes K.W."/>
            <person name="Mata J.L."/>
            <person name="Ishikawa N.K."/>
            <person name="Vargas-Isla R."/>
            <person name="Ushijima S."/>
            <person name="Smith C.A."/>
            <person name="Ahrendt S."/>
            <person name="Andreopoulos W."/>
            <person name="He G."/>
            <person name="Labutti K."/>
            <person name="Lipzen A."/>
            <person name="Ng V."/>
            <person name="Sandor L."/>
            <person name="Barry K."/>
            <person name="Martinez A.T."/>
            <person name="Xiao Y."/>
            <person name="Gibbons J.G."/>
            <person name="Terashima K."/>
            <person name="Hibbett D.S."/>
            <person name="Grigoriev I.V."/>
        </authorList>
    </citation>
    <scope>NUCLEOTIDE SEQUENCE</scope>
    <source>
        <strain evidence="1">TFB9207</strain>
    </source>
</reference>
<sequence>NIAFVANFNTAKPDVSPKEMRELDERSIALCHGYAVAAIDPVMRAKTVVGRPDSPNSRFHPMLNLRLDDVHVGLQSKEYTKQFREELKDITKLEKSTRITITNETLLIHAILTRLTNAPGKAEAEKVKVYYILGDSKACYTKCSASVAGTVLDRKIHWIESSSNMEGHIYEENCFTTRDSNPALEQAEKCLEEKVYNKGISVHVELSSDWSLERHRVLAQYRAQPAPLPAGELAEISLYEFRLRMFWKK</sequence>
<evidence type="ECO:0000313" key="1">
    <source>
        <dbReference type="EMBL" id="KAJ3835280.1"/>
    </source>
</evidence>
<name>A0AA38P2U8_9AGAR</name>
<gene>
    <name evidence="1" type="ORF">F5878DRAFT_644475</name>
</gene>